<dbReference type="AlphaFoldDB" id="A0A3D0ZR55"/>
<accession>A0A3D0ZR55</accession>
<dbReference type="Proteomes" id="UP000263336">
    <property type="component" value="Unassembled WGS sequence"/>
</dbReference>
<sequence length="83" mass="8984">MLETKLKSGRGLFTCKSNLDGGAPWQFSTGYPKNTILPAYEEKSERVMGCTGKIVTVRRASLVAVLPVNVVLQHDLTFGGSNV</sequence>
<gene>
    <name evidence="1" type="ORF">DEP93_00270</name>
</gene>
<comment type="caution">
    <text evidence="1">The sequence shown here is derived from an EMBL/GenBank/DDBJ whole genome shotgun (WGS) entry which is preliminary data.</text>
</comment>
<dbReference type="EMBL" id="DOZN01000004">
    <property type="protein sequence ID" value="HCC41894.1"/>
    <property type="molecule type" value="Genomic_DNA"/>
</dbReference>
<protein>
    <submittedName>
        <fullName evidence="1">Uncharacterized protein</fullName>
    </submittedName>
</protein>
<proteinExistence type="predicted"/>
<reference evidence="1 2" key="1">
    <citation type="journal article" date="2018" name="Nat. Biotechnol.">
        <title>A standardized bacterial taxonomy based on genome phylogeny substantially revises the tree of life.</title>
        <authorList>
            <person name="Parks D.H."/>
            <person name="Chuvochina M."/>
            <person name="Waite D.W."/>
            <person name="Rinke C."/>
            <person name="Skarshewski A."/>
            <person name="Chaumeil P.A."/>
            <person name="Hugenholtz P."/>
        </authorList>
    </citation>
    <scope>NUCLEOTIDE SEQUENCE [LARGE SCALE GENOMIC DNA]</scope>
    <source>
        <strain evidence="1">UBA11701</strain>
    </source>
</reference>
<evidence type="ECO:0000313" key="1">
    <source>
        <dbReference type="EMBL" id="HCC41894.1"/>
    </source>
</evidence>
<evidence type="ECO:0000313" key="2">
    <source>
        <dbReference type="Proteomes" id="UP000263336"/>
    </source>
</evidence>
<organism evidence="1 2">
    <name type="scientific">candidate division WWE3 bacterium</name>
    <dbReference type="NCBI Taxonomy" id="2053526"/>
    <lineage>
        <taxon>Bacteria</taxon>
        <taxon>Katanobacteria</taxon>
    </lineage>
</organism>
<name>A0A3D0ZR55_UNCKA</name>